<dbReference type="Proteomes" id="UP000269883">
    <property type="component" value="Chromosome"/>
</dbReference>
<dbReference type="GO" id="GO:0008270">
    <property type="term" value="F:zinc ion binding"/>
    <property type="evidence" value="ECO:0007669"/>
    <property type="project" value="InterPro"/>
</dbReference>
<dbReference type="InterPro" id="IPR013237">
    <property type="entry name" value="Phage_T7_Gp4_N"/>
</dbReference>
<feature type="region of interest" description="Disordered" evidence="1">
    <location>
        <begin position="97"/>
        <end position="116"/>
    </location>
</feature>
<dbReference type="AlphaFoldDB" id="A0A2Z6AZ49"/>
<dbReference type="OrthoDB" id="8967890at2"/>
<dbReference type="GO" id="GO:0003677">
    <property type="term" value="F:DNA binding"/>
    <property type="evidence" value="ECO:0007669"/>
    <property type="project" value="InterPro"/>
</dbReference>
<keyword evidence="4" id="KW-1185">Reference proteome</keyword>
<dbReference type="KEGG" id="dfl:DFE_1744"/>
<gene>
    <name evidence="3" type="ORF">DFE_1744</name>
</gene>
<dbReference type="InterPro" id="IPR036977">
    <property type="entry name" value="DNA_primase_Znf_CHC2"/>
</dbReference>
<dbReference type="RefSeq" id="WP_126378590.1">
    <property type="nucleotide sequence ID" value="NZ_AP017378.1"/>
</dbReference>
<reference evidence="3 4" key="1">
    <citation type="journal article" date="2018" name="Sci. Adv.">
        <title>Multi-heme cytochromes provide a pathway for survival in energy-limited environments.</title>
        <authorList>
            <person name="Deng X."/>
            <person name="Dohmae N."/>
            <person name="Nealson K.H."/>
            <person name="Hashimoto K."/>
            <person name="Okamoto A."/>
        </authorList>
    </citation>
    <scope>NUCLEOTIDE SEQUENCE [LARGE SCALE GENOMIC DNA]</scope>
    <source>
        <strain evidence="3 4">IS5</strain>
    </source>
</reference>
<dbReference type="GO" id="GO:0004386">
    <property type="term" value="F:helicase activity"/>
    <property type="evidence" value="ECO:0007669"/>
    <property type="project" value="InterPro"/>
</dbReference>
<feature type="region of interest" description="Disordered" evidence="1">
    <location>
        <begin position="371"/>
        <end position="398"/>
    </location>
</feature>
<evidence type="ECO:0000259" key="2">
    <source>
        <dbReference type="Pfam" id="PF08273"/>
    </source>
</evidence>
<name>A0A2Z6AZ49_9BACT</name>
<dbReference type="Pfam" id="PF08273">
    <property type="entry name" value="Zn_Ribbon_Prim"/>
    <property type="match status" value="1"/>
</dbReference>
<proteinExistence type="predicted"/>
<protein>
    <submittedName>
        <fullName evidence="3">P4 alpha zinc-binding domain-containing protein</fullName>
    </submittedName>
</protein>
<evidence type="ECO:0000313" key="3">
    <source>
        <dbReference type="EMBL" id="BBD08470.1"/>
    </source>
</evidence>
<dbReference type="SUPFAM" id="SSF57783">
    <property type="entry name" value="Zinc beta-ribbon"/>
    <property type="match status" value="1"/>
</dbReference>
<feature type="domain" description="DNA primase/helicase Gp4 N-terminal Bacteriophage T7-like" evidence="2">
    <location>
        <begin position="25"/>
        <end position="61"/>
    </location>
</feature>
<sequence>MNVLELLQADGVSPRKVSGSKGGEHHSPCPGCGGTDRFHCWPEQNGGDGSWWCRGCDSGGDCIQYLVDFRHMDFRAAAAFVGRKLEPCAPRPLLPPRRLREASPWQPEPAREPSERWRTRANELVVAAHAELLRTSEALEFLARRGLPLEAVERYRLGWLSKDVYRERSAWGLPHEMNPRTGKPRKLWIPAGLVIPIFHDGQLHRVRVRRPKPGPFGPKKYCWVPGSGSGTMVLSPGARAFVAVEAELDAMLCDFATGDDVGALGLGTISAKPDAWTHGVLSQSLTILNALDFESFVPTDSSEKAQLEAERKVRQQRRVRDWWQVTYDHAERWPVPEAKDPGEAFAAGVSIADWIKAGLPPVMLMPAAPVRPAKPQPTPEVSAPALASPESKQPEQKTTSLAALERLLRETGIQLTFSGSQPFDIPKPLRGHTGILRRLKELCFQDDELGAYLDRHPAAIITADNLVVRI</sequence>
<dbReference type="GO" id="GO:0006260">
    <property type="term" value="P:DNA replication"/>
    <property type="evidence" value="ECO:0007669"/>
    <property type="project" value="InterPro"/>
</dbReference>
<evidence type="ECO:0000313" key="4">
    <source>
        <dbReference type="Proteomes" id="UP000269883"/>
    </source>
</evidence>
<organism evidence="3 4">
    <name type="scientific">Desulfovibrio ferrophilus</name>
    <dbReference type="NCBI Taxonomy" id="241368"/>
    <lineage>
        <taxon>Bacteria</taxon>
        <taxon>Pseudomonadati</taxon>
        <taxon>Thermodesulfobacteriota</taxon>
        <taxon>Desulfovibrionia</taxon>
        <taxon>Desulfovibrionales</taxon>
        <taxon>Desulfovibrionaceae</taxon>
        <taxon>Desulfovibrio</taxon>
    </lineage>
</organism>
<evidence type="ECO:0000256" key="1">
    <source>
        <dbReference type="SAM" id="MobiDB-lite"/>
    </source>
</evidence>
<accession>A0A2Z6AZ49</accession>
<dbReference type="EMBL" id="AP017378">
    <property type="protein sequence ID" value="BBD08470.1"/>
    <property type="molecule type" value="Genomic_DNA"/>
</dbReference>
<dbReference type="Gene3D" id="3.90.580.10">
    <property type="entry name" value="Zinc finger, CHC2-type domain"/>
    <property type="match status" value="1"/>
</dbReference>